<gene>
    <name evidence="1" type="ORF">AZF00_06435</name>
</gene>
<dbReference type="AlphaFoldDB" id="A0A127M420"/>
<dbReference type="STRING" id="1470434.AZF00_06435"/>
<accession>A0A127M420</accession>
<protein>
    <submittedName>
        <fullName evidence="1">Uncharacterized protein</fullName>
    </submittedName>
</protein>
<sequence>MDHYFEIKAIPDPELLQSAVVGQLMQVLHGLLPAFCGRIGLSFPGYGQARTLGGILRLHGTSKDLDQLAFRLKALPIISSYALVTPIALVPSRLKGYARFQRLHVKGESDRRRMEARHKARGTWTPELAHAIAEKYQQAIVCPHVILRSQSTGQPRVPLFVEKLSVTGLVVGEFSAYGLSKTATVPWF</sequence>
<dbReference type="CDD" id="cd09739">
    <property type="entry name" value="Cas6_I-F"/>
    <property type="match status" value="1"/>
</dbReference>
<evidence type="ECO:0000313" key="1">
    <source>
        <dbReference type="EMBL" id="AMO67962.1"/>
    </source>
</evidence>
<dbReference type="KEGG" id="zal:AZF00_06435"/>
<dbReference type="GO" id="GO:0004519">
    <property type="term" value="F:endonuclease activity"/>
    <property type="evidence" value="ECO:0007669"/>
    <property type="project" value="InterPro"/>
</dbReference>
<dbReference type="InterPro" id="IPR042564">
    <property type="entry name" value="CRISPR-Cas6/Csy4_sf"/>
</dbReference>
<dbReference type="Gene3D" id="3.30.70.2540">
    <property type="entry name" value="CRISPR-associated endoribonuclease Cas6/Csy4"/>
    <property type="match status" value="1"/>
</dbReference>
<dbReference type="InterPro" id="IPR013396">
    <property type="entry name" value="CRISPR-assoc_prot_Csy4"/>
</dbReference>
<evidence type="ECO:0000313" key="2">
    <source>
        <dbReference type="Proteomes" id="UP000074119"/>
    </source>
</evidence>
<dbReference type="GO" id="GO:0043571">
    <property type="term" value="P:maintenance of CRISPR repeat elements"/>
    <property type="evidence" value="ECO:0007669"/>
    <property type="project" value="InterPro"/>
</dbReference>
<dbReference type="Proteomes" id="UP000074119">
    <property type="component" value="Chromosome"/>
</dbReference>
<dbReference type="EMBL" id="CP014544">
    <property type="protein sequence ID" value="AMO67962.1"/>
    <property type="molecule type" value="Genomic_DNA"/>
</dbReference>
<dbReference type="NCBIfam" id="TIGR02563">
    <property type="entry name" value="cas_Csy4"/>
    <property type="match status" value="1"/>
</dbReference>
<organism evidence="1 2">
    <name type="scientific">Zhongshania aliphaticivorans</name>
    <dbReference type="NCBI Taxonomy" id="1470434"/>
    <lineage>
        <taxon>Bacteria</taxon>
        <taxon>Pseudomonadati</taxon>
        <taxon>Pseudomonadota</taxon>
        <taxon>Gammaproteobacteria</taxon>
        <taxon>Cellvibrionales</taxon>
        <taxon>Spongiibacteraceae</taxon>
        <taxon>Zhongshania</taxon>
    </lineage>
</organism>
<reference evidence="1 2" key="1">
    <citation type="submission" date="2015-12" db="EMBL/GenBank/DDBJ databases">
        <authorList>
            <person name="Shamseldin A."/>
            <person name="Moawad H."/>
            <person name="Abd El-Rahim W.M."/>
            <person name="Sadowsky M.J."/>
        </authorList>
    </citation>
    <scope>NUCLEOTIDE SEQUENCE [LARGE SCALE GENOMIC DNA]</scope>
    <source>
        <strain evidence="1 2">SM2</strain>
    </source>
</reference>
<proteinExistence type="predicted"/>
<name>A0A127M420_9GAMM</name>
<dbReference type="Pfam" id="PF09618">
    <property type="entry name" value="Cas_Csy4"/>
    <property type="match status" value="1"/>
</dbReference>
<dbReference type="RefSeq" id="WP_008247108.1">
    <property type="nucleotide sequence ID" value="NZ_CP014544.1"/>
</dbReference>